<gene>
    <name evidence="3" type="ORF">J5Y06_08900</name>
</gene>
<evidence type="ECO:0000313" key="3">
    <source>
        <dbReference type="EMBL" id="MBP0438764.1"/>
    </source>
</evidence>
<accession>A0A8J7UJL2</accession>
<protein>
    <submittedName>
        <fullName evidence="3">Uncharacterized protein</fullName>
    </submittedName>
</protein>
<reference evidence="3" key="1">
    <citation type="submission" date="2021-03" db="EMBL/GenBank/DDBJ databases">
        <title>Genome sequencing and assembly of Tianweitania sediminis.</title>
        <authorList>
            <person name="Chhetri G."/>
        </authorList>
    </citation>
    <scope>NUCLEOTIDE SEQUENCE</scope>
    <source>
        <strain evidence="3">Z8</strain>
    </source>
</reference>
<organism evidence="3 4">
    <name type="scientific">Tianweitania sediminis</name>
    <dbReference type="NCBI Taxonomy" id="1502156"/>
    <lineage>
        <taxon>Bacteria</taxon>
        <taxon>Pseudomonadati</taxon>
        <taxon>Pseudomonadota</taxon>
        <taxon>Alphaproteobacteria</taxon>
        <taxon>Hyphomicrobiales</taxon>
        <taxon>Phyllobacteriaceae</taxon>
        <taxon>Tianweitania</taxon>
    </lineage>
</organism>
<feature type="region of interest" description="Disordered" evidence="1">
    <location>
        <begin position="34"/>
        <end position="146"/>
    </location>
</feature>
<feature type="signal peptide" evidence="2">
    <location>
        <begin position="1"/>
        <end position="19"/>
    </location>
</feature>
<keyword evidence="4" id="KW-1185">Reference proteome</keyword>
<dbReference type="RefSeq" id="WP_209334782.1">
    <property type="nucleotide sequence ID" value="NZ_JAGIYY010000002.1"/>
</dbReference>
<comment type="caution">
    <text evidence="3">The sequence shown here is derived from an EMBL/GenBank/DDBJ whole genome shotgun (WGS) entry which is preliminary data.</text>
</comment>
<evidence type="ECO:0000256" key="1">
    <source>
        <dbReference type="SAM" id="MobiDB-lite"/>
    </source>
</evidence>
<feature type="chain" id="PRO_5035221148" evidence="2">
    <location>
        <begin position="20"/>
        <end position="146"/>
    </location>
</feature>
<evidence type="ECO:0000313" key="4">
    <source>
        <dbReference type="Proteomes" id="UP000666240"/>
    </source>
</evidence>
<keyword evidence="2" id="KW-0732">Signal</keyword>
<evidence type="ECO:0000256" key="2">
    <source>
        <dbReference type="SAM" id="SignalP"/>
    </source>
</evidence>
<dbReference type="Proteomes" id="UP000666240">
    <property type="component" value="Unassembled WGS sequence"/>
</dbReference>
<proteinExistence type="predicted"/>
<sequence length="146" mass="15070">MRSLLLIFGCMAFTGPALASSVIVLPLPKTTPSVIRLGTPDFASARSGDDKEDDIASADTKPRKRYGAPMIIDGGTGEVRSQPVSQSPEASVPPPARSAPPSNNDDLVEQQEAAGSPDDLDAPARSGSVPEPVAVQPVSPSANRPL</sequence>
<dbReference type="EMBL" id="JAGIYY010000002">
    <property type="protein sequence ID" value="MBP0438764.1"/>
    <property type="molecule type" value="Genomic_DNA"/>
</dbReference>
<name>A0A8J7UJL2_9HYPH</name>
<dbReference type="AlphaFoldDB" id="A0A8J7UJL2"/>